<feature type="region of interest" description="Disordered" evidence="1">
    <location>
        <begin position="79"/>
        <end position="104"/>
    </location>
</feature>
<gene>
    <name evidence="2" type="ORF">EYF80_044287</name>
</gene>
<evidence type="ECO:0000313" key="3">
    <source>
        <dbReference type="Proteomes" id="UP000314294"/>
    </source>
</evidence>
<accession>A0A4Z2FXN9</accession>
<feature type="compositionally biased region" description="Basic and acidic residues" evidence="1">
    <location>
        <begin position="87"/>
        <end position="104"/>
    </location>
</feature>
<reference evidence="2 3" key="1">
    <citation type="submission" date="2019-03" db="EMBL/GenBank/DDBJ databases">
        <title>First draft genome of Liparis tanakae, snailfish: a comprehensive survey of snailfish specific genes.</title>
        <authorList>
            <person name="Kim W."/>
            <person name="Song I."/>
            <person name="Jeong J.-H."/>
            <person name="Kim D."/>
            <person name="Kim S."/>
            <person name="Ryu S."/>
            <person name="Song J.Y."/>
            <person name="Lee S.K."/>
        </authorList>
    </citation>
    <scope>NUCLEOTIDE SEQUENCE [LARGE SCALE GENOMIC DNA]</scope>
    <source>
        <tissue evidence="2">Muscle</tissue>
    </source>
</reference>
<keyword evidence="3" id="KW-1185">Reference proteome</keyword>
<evidence type="ECO:0000256" key="1">
    <source>
        <dbReference type="SAM" id="MobiDB-lite"/>
    </source>
</evidence>
<dbReference type="AlphaFoldDB" id="A0A4Z2FXN9"/>
<proteinExistence type="predicted"/>
<dbReference type="Proteomes" id="UP000314294">
    <property type="component" value="Unassembled WGS sequence"/>
</dbReference>
<feature type="region of interest" description="Disordered" evidence="1">
    <location>
        <begin position="1"/>
        <end position="45"/>
    </location>
</feature>
<dbReference type="EMBL" id="SRLO01000843">
    <property type="protein sequence ID" value="TNN45503.1"/>
    <property type="molecule type" value="Genomic_DNA"/>
</dbReference>
<protein>
    <submittedName>
        <fullName evidence="2">Uncharacterized protein</fullName>
    </submittedName>
</protein>
<name>A0A4Z2FXN9_9TELE</name>
<comment type="caution">
    <text evidence="2">The sequence shown here is derived from an EMBL/GenBank/DDBJ whole genome shotgun (WGS) entry which is preliminary data.</text>
</comment>
<evidence type="ECO:0000313" key="2">
    <source>
        <dbReference type="EMBL" id="TNN45503.1"/>
    </source>
</evidence>
<sequence length="104" mass="10828">MGRGPGAVGPAEGVGDQEAGRNLEEVDLGAGGPSEAGQTDQGIEQGEEAYRLDLEDQIGEVGGPGQEVAVLVDQEDQVGQVGDVEDPAFHLENIRDETGERETK</sequence>
<organism evidence="2 3">
    <name type="scientific">Liparis tanakae</name>
    <name type="common">Tanaka's snailfish</name>
    <dbReference type="NCBI Taxonomy" id="230148"/>
    <lineage>
        <taxon>Eukaryota</taxon>
        <taxon>Metazoa</taxon>
        <taxon>Chordata</taxon>
        <taxon>Craniata</taxon>
        <taxon>Vertebrata</taxon>
        <taxon>Euteleostomi</taxon>
        <taxon>Actinopterygii</taxon>
        <taxon>Neopterygii</taxon>
        <taxon>Teleostei</taxon>
        <taxon>Neoteleostei</taxon>
        <taxon>Acanthomorphata</taxon>
        <taxon>Eupercaria</taxon>
        <taxon>Perciformes</taxon>
        <taxon>Cottioidei</taxon>
        <taxon>Cottales</taxon>
        <taxon>Liparidae</taxon>
        <taxon>Liparis</taxon>
    </lineage>
</organism>